<sequence length="181" mass="20767">MERCDRLKTGGGPSSYTTTDPTIDLTMSIINQKSVVGLPSIFDNDAEEDEENIVIKFVNDDAPDVGNLIVEEENQLDWGDFKASQLKTPVSSKLRQPENNKNWSARRRPTLTNTATVAKKYEEWVDAKKEVTLLQLELLKEEKLQQARKAEQCKEEFELRKEALRLDIEIKKEQLAALRKF</sequence>
<gene>
    <name evidence="1" type="ORF">MML48_10g00018924</name>
</gene>
<protein>
    <submittedName>
        <fullName evidence="1">Uncharacterized protein</fullName>
    </submittedName>
</protein>
<proteinExistence type="predicted"/>
<name>A0ACB9SG72_HOLOL</name>
<accession>A0ACB9SG72</accession>
<organism evidence="1 2">
    <name type="scientific">Holotrichia oblita</name>
    <name type="common">Chafer beetle</name>
    <dbReference type="NCBI Taxonomy" id="644536"/>
    <lineage>
        <taxon>Eukaryota</taxon>
        <taxon>Metazoa</taxon>
        <taxon>Ecdysozoa</taxon>
        <taxon>Arthropoda</taxon>
        <taxon>Hexapoda</taxon>
        <taxon>Insecta</taxon>
        <taxon>Pterygota</taxon>
        <taxon>Neoptera</taxon>
        <taxon>Endopterygota</taxon>
        <taxon>Coleoptera</taxon>
        <taxon>Polyphaga</taxon>
        <taxon>Scarabaeiformia</taxon>
        <taxon>Scarabaeidae</taxon>
        <taxon>Melolonthinae</taxon>
        <taxon>Holotrichia</taxon>
    </lineage>
</organism>
<evidence type="ECO:0000313" key="2">
    <source>
        <dbReference type="Proteomes" id="UP001056778"/>
    </source>
</evidence>
<reference evidence="1" key="1">
    <citation type="submission" date="2022-04" db="EMBL/GenBank/DDBJ databases">
        <title>Chromosome-scale genome assembly of Holotrichia oblita Faldermann.</title>
        <authorList>
            <person name="Rongchong L."/>
        </authorList>
    </citation>
    <scope>NUCLEOTIDE SEQUENCE</scope>
    <source>
        <strain evidence="1">81SQS9</strain>
    </source>
</reference>
<comment type="caution">
    <text evidence="1">The sequence shown here is derived from an EMBL/GenBank/DDBJ whole genome shotgun (WGS) entry which is preliminary data.</text>
</comment>
<evidence type="ECO:0000313" key="1">
    <source>
        <dbReference type="EMBL" id="KAI4454122.1"/>
    </source>
</evidence>
<dbReference type="EMBL" id="CM043024">
    <property type="protein sequence ID" value="KAI4454122.1"/>
    <property type="molecule type" value="Genomic_DNA"/>
</dbReference>
<dbReference type="Proteomes" id="UP001056778">
    <property type="component" value="Chromosome 10"/>
</dbReference>
<keyword evidence="2" id="KW-1185">Reference proteome</keyword>